<dbReference type="InterPro" id="IPR029058">
    <property type="entry name" value="AB_hydrolase_fold"/>
</dbReference>
<evidence type="ECO:0000256" key="1">
    <source>
        <dbReference type="ARBA" id="ARBA00010884"/>
    </source>
</evidence>
<dbReference type="InterPro" id="IPR012020">
    <property type="entry name" value="ABHD4"/>
</dbReference>
<dbReference type="PANTHER" id="PTHR10794">
    <property type="entry name" value="ABHYDROLASE DOMAIN-CONTAINING PROTEIN"/>
    <property type="match status" value="1"/>
</dbReference>
<dbReference type="Pfam" id="PF00561">
    <property type="entry name" value="Abhydrolase_1"/>
    <property type="match status" value="1"/>
</dbReference>
<dbReference type="Gene3D" id="3.40.50.1820">
    <property type="entry name" value="alpha/beta hydrolase"/>
    <property type="match status" value="1"/>
</dbReference>
<keyword evidence="3" id="KW-0378">Hydrolase</keyword>
<feature type="domain" description="AB hydrolase-1" evidence="2">
    <location>
        <begin position="49"/>
        <end position="290"/>
    </location>
</feature>
<evidence type="ECO:0000259" key="2">
    <source>
        <dbReference type="Pfam" id="PF00561"/>
    </source>
</evidence>
<dbReference type="RefSeq" id="WP_227178092.1">
    <property type="nucleotide sequence ID" value="NZ_JAJBZT010000001.1"/>
</dbReference>
<dbReference type="Proteomes" id="UP001165395">
    <property type="component" value="Unassembled WGS sequence"/>
</dbReference>
<dbReference type="GO" id="GO:0016787">
    <property type="term" value="F:hydrolase activity"/>
    <property type="evidence" value="ECO:0007669"/>
    <property type="project" value="UniProtKB-KW"/>
</dbReference>
<dbReference type="SUPFAM" id="SSF53474">
    <property type="entry name" value="alpha/beta-Hydrolases"/>
    <property type="match status" value="1"/>
</dbReference>
<comment type="caution">
    <text evidence="3">The sequence shown here is derived from an EMBL/GenBank/DDBJ whole genome shotgun (WGS) entry which is preliminary data.</text>
</comment>
<accession>A0ABS8D417</accession>
<protein>
    <submittedName>
        <fullName evidence="3">Alpha/beta fold hydrolase</fullName>
    </submittedName>
</protein>
<dbReference type="EMBL" id="JAJBZT010000001">
    <property type="protein sequence ID" value="MCB6182403.1"/>
    <property type="molecule type" value="Genomic_DNA"/>
</dbReference>
<evidence type="ECO:0000313" key="3">
    <source>
        <dbReference type="EMBL" id="MCB6182403.1"/>
    </source>
</evidence>
<proteinExistence type="inferred from homology"/>
<gene>
    <name evidence="3" type="ORF">LIN78_02395</name>
</gene>
<keyword evidence="4" id="KW-1185">Reference proteome</keyword>
<comment type="similarity">
    <text evidence="1">Belongs to the AB hydrolase superfamily. AB hydrolase 4 family.</text>
</comment>
<name>A0ABS8D417_9NEIS</name>
<evidence type="ECO:0000313" key="4">
    <source>
        <dbReference type="Proteomes" id="UP001165395"/>
    </source>
</evidence>
<dbReference type="PANTHER" id="PTHR10794:SF94">
    <property type="entry name" value="ESTERASE YHET-RELATED"/>
    <property type="match status" value="1"/>
</dbReference>
<dbReference type="InterPro" id="IPR000073">
    <property type="entry name" value="AB_hydrolase_1"/>
</dbReference>
<sequence length="316" mass="34698">MSFLSHLDTIIPAKLARKPTISLTREVWSTPDNDRIAVDHSSTQLSGKRLVLFHGLEGGSSSHYAKYIVAKLQQVGWAVTLPHFRTCGELANLQPRAYHAGDYEEIGWIIQQVANQFRPTELYVAGVSLGGNALLHWLGKAPHLAHQLVKGAAAISAPMNLLKAGNALNIGWNKKLYGNYFLYSLKPKALAIIRQHPALSSQLNVGKIENATTIGEFDEYFTAPLHGFKSVDDYWEKASSLPLLKQISVPTLLLNALNDPFIPADSLPSSNDVSSLVTRQFPARGGHVGFQKGCFLAKQNNALPDIVLNYFHSLPN</sequence>
<reference evidence="3" key="1">
    <citation type="submission" date="2021-10" db="EMBL/GenBank/DDBJ databases">
        <title>The complete genome sequence of Leeia sp. TBRC 13508.</title>
        <authorList>
            <person name="Charoenyingcharoen P."/>
            <person name="Yukphan P."/>
        </authorList>
    </citation>
    <scope>NUCLEOTIDE SEQUENCE</scope>
    <source>
        <strain evidence="3">TBRC 13508</strain>
    </source>
</reference>
<dbReference type="PIRSF" id="PIRSF005211">
    <property type="entry name" value="Ab_hydro_YheT"/>
    <property type="match status" value="1"/>
</dbReference>
<organism evidence="3 4">
    <name type="scientific">Leeia speluncae</name>
    <dbReference type="NCBI Taxonomy" id="2884804"/>
    <lineage>
        <taxon>Bacteria</taxon>
        <taxon>Pseudomonadati</taxon>
        <taxon>Pseudomonadota</taxon>
        <taxon>Betaproteobacteria</taxon>
        <taxon>Neisseriales</taxon>
        <taxon>Leeiaceae</taxon>
        <taxon>Leeia</taxon>
    </lineage>
</organism>
<dbReference type="InterPro" id="IPR050960">
    <property type="entry name" value="AB_hydrolase_4_sf"/>
</dbReference>